<dbReference type="Proteomes" id="UP000053593">
    <property type="component" value="Unassembled WGS sequence"/>
</dbReference>
<gene>
    <name evidence="6" type="ORF">GYMLUDRAFT_97234</name>
</gene>
<evidence type="ECO:0000256" key="4">
    <source>
        <dbReference type="PROSITE-ProRule" id="PRU00134"/>
    </source>
</evidence>
<name>A0A0D0BXU9_9AGAR</name>
<dbReference type="Pfam" id="PF01753">
    <property type="entry name" value="zf-MYND"/>
    <property type="match status" value="1"/>
</dbReference>
<dbReference type="AlphaFoldDB" id="A0A0D0BXU9"/>
<dbReference type="Gene3D" id="6.10.140.2220">
    <property type="match status" value="1"/>
</dbReference>
<accession>A0A0D0BXU9</accession>
<keyword evidence="1" id="KW-0479">Metal-binding</keyword>
<organism evidence="6 7">
    <name type="scientific">Collybiopsis luxurians FD-317 M1</name>
    <dbReference type="NCBI Taxonomy" id="944289"/>
    <lineage>
        <taxon>Eukaryota</taxon>
        <taxon>Fungi</taxon>
        <taxon>Dikarya</taxon>
        <taxon>Basidiomycota</taxon>
        <taxon>Agaricomycotina</taxon>
        <taxon>Agaricomycetes</taxon>
        <taxon>Agaricomycetidae</taxon>
        <taxon>Agaricales</taxon>
        <taxon>Marasmiineae</taxon>
        <taxon>Omphalotaceae</taxon>
        <taxon>Collybiopsis</taxon>
        <taxon>Collybiopsis luxurians</taxon>
    </lineage>
</organism>
<dbReference type="PROSITE" id="PS50865">
    <property type="entry name" value="ZF_MYND_2"/>
    <property type="match status" value="1"/>
</dbReference>
<feature type="domain" description="MYND-type" evidence="5">
    <location>
        <begin position="47"/>
        <end position="84"/>
    </location>
</feature>
<dbReference type="InterPro" id="IPR002893">
    <property type="entry name" value="Znf_MYND"/>
</dbReference>
<protein>
    <recommendedName>
        <fullName evidence="5">MYND-type domain-containing protein</fullName>
    </recommendedName>
</protein>
<keyword evidence="3" id="KW-0862">Zinc</keyword>
<keyword evidence="7" id="KW-1185">Reference proteome</keyword>
<evidence type="ECO:0000256" key="3">
    <source>
        <dbReference type="ARBA" id="ARBA00022833"/>
    </source>
</evidence>
<evidence type="ECO:0000256" key="2">
    <source>
        <dbReference type="ARBA" id="ARBA00022771"/>
    </source>
</evidence>
<dbReference type="SUPFAM" id="SSF144232">
    <property type="entry name" value="HIT/MYND zinc finger-like"/>
    <property type="match status" value="1"/>
</dbReference>
<dbReference type="EMBL" id="KN834775">
    <property type="protein sequence ID" value="KIK60521.1"/>
    <property type="molecule type" value="Genomic_DNA"/>
</dbReference>
<evidence type="ECO:0000313" key="6">
    <source>
        <dbReference type="EMBL" id="KIK60521.1"/>
    </source>
</evidence>
<proteinExistence type="predicted"/>
<sequence length="296" mass="33674">MSSIGPAIFTFKNPEISKNIKKDIREATVDRRDRLNNIIFCCSNLACDDTTRRADLRVCSRCKTVRYCSKECQRADWPKHKPVCLVTSPTIISLTRRMTEHAMALHRFVHVLYVGAIFALDLTNDPAAADKFFVIVPLTMMPADLPLLFQTMSANPGYDWTRLELGLSVGEFVAIEKDKIAEKVRRDATRVQLRDNSIAGLPTVTFVLVPYEGEEEKEPQINEDTSYFLGALPIPQEYLDEVKKGMKSRVSSALLGREEYLITRENVIDVMEGFNNEVRNDKSNHLKLRGYLRPTV</sequence>
<evidence type="ECO:0000259" key="5">
    <source>
        <dbReference type="PROSITE" id="PS50865"/>
    </source>
</evidence>
<evidence type="ECO:0000256" key="1">
    <source>
        <dbReference type="ARBA" id="ARBA00022723"/>
    </source>
</evidence>
<keyword evidence="2 4" id="KW-0863">Zinc-finger</keyword>
<dbReference type="HOGENOM" id="CLU_987163_0_0_1"/>
<dbReference type="GO" id="GO:0008270">
    <property type="term" value="F:zinc ion binding"/>
    <property type="evidence" value="ECO:0007669"/>
    <property type="project" value="UniProtKB-KW"/>
</dbReference>
<evidence type="ECO:0000313" key="7">
    <source>
        <dbReference type="Proteomes" id="UP000053593"/>
    </source>
</evidence>
<reference evidence="6 7" key="1">
    <citation type="submission" date="2014-04" db="EMBL/GenBank/DDBJ databases">
        <title>Evolutionary Origins and Diversification of the Mycorrhizal Mutualists.</title>
        <authorList>
            <consortium name="DOE Joint Genome Institute"/>
            <consortium name="Mycorrhizal Genomics Consortium"/>
            <person name="Kohler A."/>
            <person name="Kuo A."/>
            <person name="Nagy L.G."/>
            <person name="Floudas D."/>
            <person name="Copeland A."/>
            <person name="Barry K.W."/>
            <person name="Cichocki N."/>
            <person name="Veneault-Fourrey C."/>
            <person name="LaButti K."/>
            <person name="Lindquist E.A."/>
            <person name="Lipzen A."/>
            <person name="Lundell T."/>
            <person name="Morin E."/>
            <person name="Murat C."/>
            <person name="Riley R."/>
            <person name="Ohm R."/>
            <person name="Sun H."/>
            <person name="Tunlid A."/>
            <person name="Henrissat B."/>
            <person name="Grigoriev I.V."/>
            <person name="Hibbett D.S."/>
            <person name="Martin F."/>
        </authorList>
    </citation>
    <scope>NUCLEOTIDE SEQUENCE [LARGE SCALE GENOMIC DNA]</scope>
    <source>
        <strain evidence="6 7">FD-317 M1</strain>
    </source>
</reference>
<dbReference type="OrthoDB" id="5231159at2759"/>